<dbReference type="PANTHER" id="PTHR26451:SF885">
    <property type="entry name" value="OLFACTORY RECEPTOR"/>
    <property type="match status" value="1"/>
</dbReference>
<feature type="domain" description="G-protein coupled receptors family 1 profile" evidence="14">
    <location>
        <begin position="16"/>
        <end position="266"/>
    </location>
</feature>
<evidence type="ECO:0000256" key="10">
    <source>
        <dbReference type="ARBA" id="ARBA00023170"/>
    </source>
</evidence>
<feature type="transmembrane region" description="Helical" evidence="13">
    <location>
        <begin position="119"/>
        <end position="136"/>
    </location>
</feature>
<evidence type="ECO:0000256" key="12">
    <source>
        <dbReference type="ARBA" id="ARBA00023224"/>
    </source>
</evidence>
<feature type="transmembrane region" description="Helical" evidence="13">
    <location>
        <begin position="171"/>
        <end position="193"/>
    </location>
</feature>
<name>A0AAV6PJS9_SOLSE</name>
<feature type="transmembrane region" description="Helical" evidence="13">
    <location>
        <begin position="6"/>
        <end position="25"/>
    </location>
</feature>
<keyword evidence="9" id="KW-1015">Disulfide bond</keyword>
<keyword evidence="4 13" id="KW-0812">Transmembrane</keyword>
<dbReference type="GO" id="GO:0005549">
    <property type="term" value="F:odorant binding"/>
    <property type="evidence" value="ECO:0007669"/>
    <property type="project" value="TreeGrafter"/>
</dbReference>
<keyword evidence="7" id="KW-0297">G-protein coupled receptor</keyword>
<dbReference type="SUPFAM" id="SSF81321">
    <property type="entry name" value="Family A G protein-coupled receptor-like"/>
    <property type="match status" value="1"/>
</dbReference>
<dbReference type="AlphaFoldDB" id="A0AAV6PJS9"/>
<keyword evidence="3" id="KW-0716">Sensory transduction</keyword>
<dbReference type="PROSITE" id="PS50262">
    <property type="entry name" value="G_PROTEIN_RECEP_F1_2"/>
    <property type="match status" value="1"/>
</dbReference>
<dbReference type="PANTHER" id="PTHR26451">
    <property type="entry name" value="G_PROTEIN_RECEP_F1_2 DOMAIN-CONTAINING PROTEIN"/>
    <property type="match status" value="1"/>
</dbReference>
<dbReference type="PROSITE" id="PS00237">
    <property type="entry name" value="G_PROTEIN_RECEP_F1_1"/>
    <property type="match status" value="1"/>
</dbReference>
<dbReference type="InterPro" id="IPR000725">
    <property type="entry name" value="Olfact_rcpt"/>
</dbReference>
<evidence type="ECO:0000256" key="9">
    <source>
        <dbReference type="ARBA" id="ARBA00023157"/>
    </source>
</evidence>
<evidence type="ECO:0000313" key="16">
    <source>
        <dbReference type="Proteomes" id="UP000693946"/>
    </source>
</evidence>
<comment type="caution">
    <text evidence="15">The sequence shown here is derived from an EMBL/GenBank/DDBJ whole genome shotgun (WGS) entry which is preliminary data.</text>
</comment>
<keyword evidence="16" id="KW-1185">Reference proteome</keyword>
<evidence type="ECO:0000256" key="7">
    <source>
        <dbReference type="ARBA" id="ARBA00023040"/>
    </source>
</evidence>
<evidence type="ECO:0000256" key="6">
    <source>
        <dbReference type="ARBA" id="ARBA00022989"/>
    </source>
</evidence>
<dbReference type="InterPro" id="IPR052921">
    <property type="entry name" value="GPCR1_Superfamily_Member"/>
</dbReference>
<keyword evidence="12" id="KW-0807">Transducer</keyword>
<evidence type="ECO:0000256" key="2">
    <source>
        <dbReference type="ARBA" id="ARBA00022475"/>
    </source>
</evidence>
<feature type="transmembrane region" description="Helical" evidence="13">
    <location>
        <begin position="37"/>
        <end position="61"/>
    </location>
</feature>
<evidence type="ECO:0000256" key="5">
    <source>
        <dbReference type="ARBA" id="ARBA00022725"/>
    </source>
</evidence>
<dbReference type="EMBL" id="JAGKHQ010000830">
    <property type="protein sequence ID" value="KAG7464249.1"/>
    <property type="molecule type" value="Genomic_DNA"/>
</dbReference>
<keyword evidence="5" id="KW-0552">Olfaction</keyword>
<evidence type="ECO:0000256" key="1">
    <source>
        <dbReference type="ARBA" id="ARBA00004651"/>
    </source>
</evidence>
<dbReference type="GO" id="GO:0004930">
    <property type="term" value="F:G protein-coupled receptor activity"/>
    <property type="evidence" value="ECO:0007669"/>
    <property type="project" value="UniProtKB-KW"/>
</dbReference>
<keyword evidence="10 15" id="KW-0675">Receptor</keyword>
<evidence type="ECO:0000256" key="4">
    <source>
        <dbReference type="ARBA" id="ARBA00022692"/>
    </source>
</evidence>
<sequence>MFFVCVLCIYMVMVCANVLLIVVICMNRSLHEPMYMFLCSLFVNELCGGTSVFPLLLVQILSDVHTISVHFCLLQLYCIHTYGTVEYLLLTIMSYDRYLAICCPLQYSTRMSTSTISKLLAVVWLSGVVACVIMVSQTSSMRLCGNVIDKVYCDNYSVVRLACSDTSIKNIFGLIATFSTIGLPMVLIVFTYLKIMLVCSSGCKQSRQKAFSTCVPHVVALINFSVGSCFEIVQSRFNMKGTPNMLRIILSLYWLTVQLLLNPLMYGFNLSKIRIILKNRPFAEL</sequence>
<dbReference type="Pfam" id="PF13853">
    <property type="entry name" value="7tm_4"/>
    <property type="match status" value="1"/>
</dbReference>
<gene>
    <name evidence="15" type="ORF">JOB18_045274</name>
</gene>
<dbReference type="GO" id="GO:0004984">
    <property type="term" value="F:olfactory receptor activity"/>
    <property type="evidence" value="ECO:0007669"/>
    <property type="project" value="InterPro"/>
</dbReference>
<reference evidence="15 16" key="1">
    <citation type="journal article" date="2021" name="Sci. Rep.">
        <title>Chromosome anchoring in Senegalese sole (Solea senegalensis) reveals sex-associated markers and genome rearrangements in flatfish.</title>
        <authorList>
            <person name="Guerrero-Cozar I."/>
            <person name="Gomez-Garrido J."/>
            <person name="Berbel C."/>
            <person name="Martinez-Blanch J.F."/>
            <person name="Alioto T."/>
            <person name="Claros M.G."/>
            <person name="Gagnaire P.A."/>
            <person name="Manchado M."/>
        </authorList>
    </citation>
    <scope>NUCLEOTIDE SEQUENCE [LARGE SCALE GENOMIC DNA]</scope>
    <source>
        <strain evidence="15">Sse05_10M</strain>
    </source>
</reference>
<feature type="transmembrane region" description="Helical" evidence="13">
    <location>
        <begin position="214"/>
        <end position="233"/>
    </location>
</feature>
<keyword evidence="6 13" id="KW-1133">Transmembrane helix</keyword>
<feature type="transmembrane region" description="Helical" evidence="13">
    <location>
        <begin position="245"/>
        <end position="268"/>
    </location>
</feature>
<evidence type="ECO:0000256" key="8">
    <source>
        <dbReference type="ARBA" id="ARBA00023136"/>
    </source>
</evidence>
<dbReference type="InterPro" id="IPR000276">
    <property type="entry name" value="GPCR_Rhodpsn"/>
</dbReference>
<dbReference type="FunFam" id="1.20.1070.10:FF:000024">
    <property type="entry name" value="Olfactory receptor"/>
    <property type="match status" value="1"/>
</dbReference>
<accession>A0AAV6PJS9</accession>
<keyword evidence="8 13" id="KW-0472">Membrane</keyword>
<proteinExistence type="predicted"/>
<comment type="subcellular location">
    <subcellularLocation>
        <location evidence="1">Cell membrane</location>
        <topology evidence="1">Multi-pass membrane protein</topology>
    </subcellularLocation>
</comment>
<dbReference type="InterPro" id="IPR017452">
    <property type="entry name" value="GPCR_Rhodpsn_7TM"/>
</dbReference>
<evidence type="ECO:0000259" key="14">
    <source>
        <dbReference type="PROSITE" id="PS50262"/>
    </source>
</evidence>
<evidence type="ECO:0000313" key="15">
    <source>
        <dbReference type="EMBL" id="KAG7464249.1"/>
    </source>
</evidence>
<keyword evidence="2" id="KW-1003">Cell membrane</keyword>
<dbReference type="GO" id="GO:0005886">
    <property type="term" value="C:plasma membrane"/>
    <property type="evidence" value="ECO:0007669"/>
    <property type="project" value="UniProtKB-SubCell"/>
</dbReference>
<organism evidence="15 16">
    <name type="scientific">Solea senegalensis</name>
    <name type="common">Senegalese sole</name>
    <dbReference type="NCBI Taxonomy" id="28829"/>
    <lineage>
        <taxon>Eukaryota</taxon>
        <taxon>Metazoa</taxon>
        <taxon>Chordata</taxon>
        <taxon>Craniata</taxon>
        <taxon>Vertebrata</taxon>
        <taxon>Euteleostomi</taxon>
        <taxon>Actinopterygii</taxon>
        <taxon>Neopterygii</taxon>
        <taxon>Teleostei</taxon>
        <taxon>Neoteleostei</taxon>
        <taxon>Acanthomorphata</taxon>
        <taxon>Carangaria</taxon>
        <taxon>Pleuronectiformes</taxon>
        <taxon>Pleuronectoidei</taxon>
        <taxon>Soleidae</taxon>
        <taxon>Solea</taxon>
    </lineage>
</organism>
<evidence type="ECO:0000256" key="3">
    <source>
        <dbReference type="ARBA" id="ARBA00022606"/>
    </source>
</evidence>
<evidence type="ECO:0000256" key="11">
    <source>
        <dbReference type="ARBA" id="ARBA00023180"/>
    </source>
</evidence>
<keyword evidence="11" id="KW-0325">Glycoprotein</keyword>
<evidence type="ECO:0000256" key="13">
    <source>
        <dbReference type="SAM" id="Phobius"/>
    </source>
</evidence>
<protein>
    <submittedName>
        <fullName evidence="15">Olfactory receptor 11A1-like</fullName>
    </submittedName>
</protein>
<dbReference type="Proteomes" id="UP000693946">
    <property type="component" value="Unassembled WGS sequence"/>
</dbReference>